<dbReference type="InterPro" id="IPR033900">
    <property type="entry name" value="Gram_neg_porin_domain"/>
</dbReference>
<evidence type="ECO:0000256" key="6">
    <source>
        <dbReference type="ARBA" id="ARBA00022729"/>
    </source>
</evidence>
<dbReference type="PANTHER" id="PTHR34501">
    <property type="entry name" value="PROTEIN YDDL-RELATED"/>
    <property type="match status" value="1"/>
</dbReference>
<evidence type="ECO:0000256" key="8">
    <source>
        <dbReference type="ARBA" id="ARBA00023114"/>
    </source>
</evidence>
<dbReference type="InterPro" id="IPR050298">
    <property type="entry name" value="Gram-neg_bact_OMP"/>
</dbReference>
<evidence type="ECO:0000256" key="4">
    <source>
        <dbReference type="ARBA" id="ARBA00022452"/>
    </source>
</evidence>
<dbReference type="Gene3D" id="2.40.160.10">
    <property type="entry name" value="Porin"/>
    <property type="match status" value="1"/>
</dbReference>
<keyword evidence="6 11" id="KW-0732">Signal</keyword>
<sequence>MKTSSLAIAVAFGACATVAQAQSPASAYGLPASGTLADRACRDCAMAGRGVPQAPKSARGSAALGKAGGKDLSAVFTFDAGALPDSRTAEERHYLGRQAFVGVAGKFGALTVGRHHDLEQLAVTDVADPFHGGLAVGAGNLVGHEDAELDTSVRFITRERHGLSAAASLGLGEVSGNPRGNRAWGVSVGLESGAFTVRLAHQNKNVAKVQTQTGLGNVMDAKNTILAANYDVGVGKVYAAYSANRGWGSSPLWNPDNPYGASMATTASTDSRDVLVGLAVPFGATTVLASFIRKNDRNLANQDANQAAIGLSYASSRRTDYYAAWSRITNRNGAGYRLAGAAAAPASSALNVGMRHSF</sequence>
<dbReference type="GO" id="GO:0009279">
    <property type="term" value="C:cell outer membrane"/>
    <property type="evidence" value="ECO:0007669"/>
    <property type="project" value="UniProtKB-SubCell"/>
</dbReference>
<dbReference type="AlphaFoldDB" id="A0A2U2I7Q3"/>
<feature type="chain" id="PRO_5015470289" evidence="11">
    <location>
        <begin position="22"/>
        <end position="358"/>
    </location>
</feature>
<evidence type="ECO:0000256" key="9">
    <source>
        <dbReference type="ARBA" id="ARBA00023136"/>
    </source>
</evidence>
<proteinExistence type="predicted"/>
<dbReference type="Proteomes" id="UP000241421">
    <property type="component" value="Unassembled WGS sequence"/>
</dbReference>
<dbReference type="RefSeq" id="WP_106755492.1">
    <property type="nucleotide sequence ID" value="NZ_PXWF02000002.1"/>
</dbReference>
<dbReference type="CDD" id="cd00342">
    <property type="entry name" value="gram_neg_porins"/>
    <property type="match status" value="1"/>
</dbReference>
<evidence type="ECO:0000256" key="10">
    <source>
        <dbReference type="ARBA" id="ARBA00023237"/>
    </source>
</evidence>
<evidence type="ECO:0000256" key="5">
    <source>
        <dbReference type="ARBA" id="ARBA00022692"/>
    </source>
</evidence>
<keyword evidence="7" id="KW-0406">Ion transport</keyword>
<dbReference type="OrthoDB" id="5289162at2"/>
<dbReference type="PROSITE" id="PS51257">
    <property type="entry name" value="PROKAR_LIPOPROTEIN"/>
    <property type="match status" value="1"/>
</dbReference>
<evidence type="ECO:0000313" key="13">
    <source>
        <dbReference type="EMBL" id="PWF55755.1"/>
    </source>
</evidence>
<comment type="caution">
    <text evidence="13">The sequence shown here is derived from an EMBL/GenBank/DDBJ whole genome shotgun (WGS) entry which is preliminary data.</text>
</comment>
<dbReference type="PANTHER" id="PTHR34501:SF9">
    <property type="entry name" value="MAJOR OUTER MEMBRANE PROTEIN P.IA"/>
    <property type="match status" value="1"/>
</dbReference>
<dbReference type="InterPro" id="IPR023614">
    <property type="entry name" value="Porin_dom_sf"/>
</dbReference>
<comment type="subcellular location">
    <subcellularLocation>
        <location evidence="1">Cell outer membrane</location>
        <topology evidence="1">Multi-pass membrane protein</topology>
    </subcellularLocation>
</comment>
<accession>A0A2U2I7Q3</accession>
<protein>
    <submittedName>
        <fullName evidence="13">Porin</fullName>
    </submittedName>
</protein>
<evidence type="ECO:0000259" key="12">
    <source>
        <dbReference type="Pfam" id="PF13609"/>
    </source>
</evidence>
<feature type="domain" description="Porin" evidence="12">
    <location>
        <begin position="14"/>
        <end position="332"/>
    </location>
</feature>
<dbReference type="EMBL" id="PXWF02000002">
    <property type="protein sequence ID" value="PWF55755.1"/>
    <property type="molecule type" value="Genomic_DNA"/>
</dbReference>
<dbReference type="GO" id="GO:0015288">
    <property type="term" value="F:porin activity"/>
    <property type="evidence" value="ECO:0007669"/>
    <property type="project" value="UniProtKB-KW"/>
</dbReference>
<dbReference type="Pfam" id="PF13609">
    <property type="entry name" value="Porin_4"/>
    <property type="match status" value="1"/>
</dbReference>
<keyword evidence="4" id="KW-1134">Transmembrane beta strand</keyword>
<keyword evidence="14" id="KW-1185">Reference proteome</keyword>
<dbReference type="GO" id="GO:0046930">
    <property type="term" value="C:pore complex"/>
    <property type="evidence" value="ECO:0007669"/>
    <property type="project" value="UniProtKB-KW"/>
</dbReference>
<keyword evidence="5" id="KW-0812">Transmembrane</keyword>
<dbReference type="SUPFAM" id="SSF56935">
    <property type="entry name" value="Porins"/>
    <property type="match status" value="1"/>
</dbReference>
<evidence type="ECO:0000256" key="1">
    <source>
        <dbReference type="ARBA" id="ARBA00004571"/>
    </source>
</evidence>
<keyword evidence="8" id="KW-0626">Porin</keyword>
<keyword evidence="3" id="KW-0813">Transport</keyword>
<keyword evidence="9" id="KW-0472">Membrane</keyword>
<reference evidence="13 14" key="1">
    <citation type="submission" date="2018-04" db="EMBL/GenBank/DDBJ databases">
        <title>Massilia violaceinigra sp. nov., a novel purple-pigmented bacterium isolated from Tianshan glacier, Xinjiang, China.</title>
        <authorList>
            <person name="Wang H."/>
        </authorList>
    </citation>
    <scope>NUCLEOTIDE SEQUENCE [LARGE SCALE GENOMIC DNA]</scope>
    <source>
        <strain evidence="13 14">B448-2</strain>
    </source>
</reference>
<evidence type="ECO:0000313" key="14">
    <source>
        <dbReference type="Proteomes" id="UP000241421"/>
    </source>
</evidence>
<organism evidence="13 14">
    <name type="scientific">Massilia glaciei</name>
    <dbReference type="NCBI Taxonomy" id="1524097"/>
    <lineage>
        <taxon>Bacteria</taxon>
        <taxon>Pseudomonadati</taxon>
        <taxon>Pseudomonadota</taxon>
        <taxon>Betaproteobacteria</taxon>
        <taxon>Burkholderiales</taxon>
        <taxon>Oxalobacteraceae</taxon>
        <taxon>Telluria group</taxon>
        <taxon>Massilia</taxon>
    </lineage>
</organism>
<evidence type="ECO:0000256" key="3">
    <source>
        <dbReference type="ARBA" id="ARBA00022448"/>
    </source>
</evidence>
<evidence type="ECO:0000256" key="11">
    <source>
        <dbReference type="SAM" id="SignalP"/>
    </source>
</evidence>
<evidence type="ECO:0000256" key="7">
    <source>
        <dbReference type="ARBA" id="ARBA00023065"/>
    </source>
</evidence>
<feature type="signal peptide" evidence="11">
    <location>
        <begin position="1"/>
        <end position="21"/>
    </location>
</feature>
<keyword evidence="10" id="KW-0998">Cell outer membrane</keyword>
<name>A0A2U2I7Q3_9BURK</name>
<comment type="subunit">
    <text evidence="2">Homotrimer.</text>
</comment>
<gene>
    <name evidence="13" type="ORF">C7C56_000130</name>
</gene>
<dbReference type="GO" id="GO:0006811">
    <property type="term" value="P:monoatomic ion transport"/>
    <property type="evidence" value="ECO:0007669"/>
    <property type="project" value="UniProtKB-KW"/>
</dbReference>
<evidence type="ECO:0000256" key="2">
    <source>
        <dbReference type="ARBA" id="ARBA00011233"/>
    </source>
</evidence>